<dbReference type="AlphaFoldDB" id="A0A3N0YD27"/>
<dbReference type="Proteomes" id="UP000281406">
    <property type="component" value="Unassembled WGS sequence"/>
</dbReference>
<accession>A0A3N0YD27</accession>
<dbReference type="OrthoDB" id="8948664at2759"/>
<keyword evidence="2" id="KW-1185">Reference proteome</keyword>
<proteinExistence type="predicted"/>
<comment type="caution">
    <text evidence="1">The sequence shown here is derived from an EMBL/GenBank/DDBJ whole genome shotgun (WGS) entry which is preliminary data.</text>
</comment>
<protein>
    <submittedName>
        <fullName evidence="1">Uncharacterized protein</fullName>
    </submittedName>
</protein>
<reference evidence="1 2" key="1">
    <citation type="submission" date="2018-10" db="EMBL/GenBank/DDBJ databases">
        <title>Genome assembly for a Yunnan-Guizhou Plateau 3E fish, Anabarilius grahami (Regan), and its evolutionary and genetic applications.</title>
        <authorList>
            <person name="Jiang W."/>
        </authorList>
    </citation>
    <scope>NUCLEOTIDE SEQUENCE [LARGE SCALE GENOMIC DNA]</scope>
    <source>
        <strain evidence="1">AG-KIZ</strain>
        <tissue evidence="1">Muscle</tissue>
    </source>
</reference>
<organism evidence="1 2">
    <name type="scientific">Anabarilius grahami</name>
    <name type="common">Kanglang fish</name>
    <name type="synonym">Barilius grahami</name>
    <dbReference type="NCBI Taxonomy" id="495550"/>
    <lineage>
        <taxon>Eukaryota</taxon>
        <taxon>Metazoa</taxon>
        <taxon>Chordata</taxon>
        <taxon>Craniata</taxon>
        <taxon>Vertebrata</taxon>
        <taxon>Euteleostomi</taxon>
        <taxon>Actinopterygii</taxon>
        <taxon>Neopterygii</taxon>
        <taxon>Teleostei</taxon>
        <taxon>Ostariophysi</taxon>
        <taxon>Cypriniformes</taxon>
        <taxon>Xenocyprididae</taxon>
        <taxon>Xenocypridinae</taxon>
        <taxon>Xenocypridinae incertae sedis</taxon>
        <taxon>Anabarilius</taxon>
    </lineage>
</organism>
<gene>
    <name evidence="1" type="ORF">DPX16_4605</name>
</gene>
<dbReference type="EMBL" id="RJVU01047220">
    <property type="protein sequence ID" value="ROL43771.1"/>
    <property type="molecule type" value="Genomic_DNA"/>
</dbReference>
<name>A0A3N0YD27_ANAGA</name>
<sequence length="194" mass="21311">MDESGPDLAKFKELHSVTDLALCPTKATAQAIGRVMASLVMLERHIWLNLTEIKDSDRTALLDSPVSTSGLIGSAVDDFAECYIDAQKSSQAMPNLLQKLHPQVVDTIWCTFGWADVDLFTAQENSLCQAFFSKEKIVAVPHIFARAVGQWALPLHTQSVSAAIVANHAPVSGQLIGKHDIYLDKSTFKFKETR</sequence>
<evidence type="ECO:0000313" key="2">
    <source>
        <dbReference type="Proteomes" id="UP000281406"/>
    </source>
</evidence>
<evidence type="ECO:0000313" key="1">
    <source>
        <dbReference type="EMBL" id="ROL43771.1"/>
    </source>
</evidence>